<organism evidence="1">
    <name type="scientific">viral metagenome</name>
    <dbReference type="NCBI Taxonomy" id="1070528"/>
    <lineage>
        <taxon>unclassified sequences</taxon>
        <taxon>metagenomes</taxon>
        <taxon>organismal metagenomes</taxon>
    </lineage>
</organism>
<evidence type="ECO:0000313" key="1">
    <source>
        <dbReference type="EMBL" id="QHT94796.1"/>
    </source>
</evidence>
<protein>
    <submittedName>
        <fullName evidence="1">Uncharacterized protein</fullName>
    </submittedName>
</protein>
<reference evidence="1" key="1">
    <citation type="journal article" date="2020" name="Nature">
        <title>Giant virus diversity and host interactions through global metagenomics.</title>
        <authorList>
            <person name="Schulz F."/>
            <person name="Roux S."/>
            <person name="Paez-Espino D."/>
            <person name="Jungbluth S."/>
            <person name="Walsh D.A."/>
            <person name="Denef V.J."/>
            <person name="McMahon K.D."/>
            <person name="Konstantinidis K.T."/>
            <person name="Eloe-Fadrosh E.A."/>
            <person name="Kyrpides N.C."/>
            <person name="Woyke T."/>
        </authorList>
    </citation>
    <scope>NUCLEOTIDE SEQUENCE</scope>
    <source>
        <strain evidence="1">GVMAG-M-3300024261-37</strain>
    </source>
</reference>
<sequence>MNENIGHAKRIRKYVTVKKRGPRKAWTNRTTTLVQKFCKKHNKICEFSGQRCKLTRE</sequence>
<accession>A0A6C0IQU6</accession>
<name>A0A6C0IQU6_9ZZZZ</name>
<dbReference type="EMBL" id="MN740232">
    <property type="protein sequence ID" value="QHT94796.1"/>
    <property type="molecule type" value="Genomic_DNA"/>
</dbReference>
<proteinExistence type="predicted"/>
<dbReference type="AlphaFoldDB" id="A0A6C0IQU6"/>